<dbReference type="Pfam" id="PF01400">
    <property type="entry name" value="Astacin"/>
    <property type="match status" value="1"/>
</dbReference>
<dbReference type="InterPro" id="IPR024079">
    <property type="entry name" value="MetalloPept_cat_dom_sf"/>
</dbReference>
<dbReference type="Proteomes" id="UP001642540">
    <property type="component" value="Unassembled WGS sequence"/>
</dbReference>
<dbReference type="InterPro" id="IPR001506">
    <property type="entry name" value="Peptidase_M12A"/>
</dbReference>
<dbReference type="SUPFAM" id="SSF53955">
    <property type="entry name" value="Lysozyme-like"/>
    <property type="match status" value="1"/>
</dbReference>
<dbReference type="InterPro" id="IPR000726">
    <property type="entry name" value="Glyco_hydro_19_cat"/>
</dbReference>
<dbReference type="EC" id="3.4.24.-" evidence="2"/>
<dbReference type="InterPro" id="IPR034035">
    <property type="entry name" value="Astacin-like_dom"/>
</dbReference>
<dbReference type="Pfam" id="PF00182">
    <property type="entry name" value="Glyco_hydro_19"/>
    <property type="match status" value="1"/>
</dbReference>
<keyword evidence="2" id="KW-0482">Metalloprotease</keyword>
<dbReference type="EMBL" id="CAXLJM020000124">
    <property type="protein sequence ID" value="CAL8138892.1"/>
    <property type="molecule type" value="Genomic_DNA"/>
</dbReference>
<evidence type="ECO:0000313" key="4">
    <source>
        <dbReference type="EMBL" id="CAL8138892.1"/>
    </source>
</evidence>
<reference evidence="4 5" key="1">
    <citation type="submission" date="2024-08" db="EMBL/GenBank/DDBJ databases">
        <authorList>
            <person name="Cucini C."/>
            <person name="Frati F."/>
        </authorList>
    </citation>
    <scope>NUCLEOTIDE SEQUENCE [LARGE SCALE GENOMIC DNA]</scope>
</reference>
<evidence type="ECO:0000313" key="5">
    <source>
        <dbReference type="Proteomes" id="UP001642540"/>
    </source>
</evidence>
<protein>
    <recommendedName>
        <fullName evidence="2">Metalloendopeptidase</fullName>
        <ecNumber evidence="2">3.4.24.-</ecNumber>
    </recommendedName>
</protein>
<keyword evidence="2" id="KW-0862">Zinc</keyword>
<gene>
    <name evidence="4" type="ORF">ODALV1_LOCUS27583</name>
</gene>
<proteinExistence type="predicted"/>
<dbReference type="PRINTS" id="PR00480">
    <property type="entry name" value="ASTACIN"/>
</dbReference>
<accession>A0ABP1RYI5</accession>
<keyword evidence="2" id="KW-0645">Protease</keyword>
<dbReference type="Gene3D" id="3.30.20.10">
    <property type="entry name" value="Endochitinase, domain 2"/>
    <property type="match status" value="1"/>
</dbReference>
<dbReference type="PROSITE" id="PS51864">
    <property type="entry name" value="ASTACIN"/>
    <property type="match status" value="1"/>
</dbReference>
<dbReference type="PANTHER" id="PTHR10127">
    <property type="entry name" value="DISCOIDIN, CUB, EGF, LAMININ , AND ZINC METALLOPROTEASE DOMAIN CONTAINING"/>
    <property type="match status" value="1"/>
</dbReference>
<comment type="caution">
    <text evidence="1">Lacks conserved residue(s) required for the propagation of feature annotation.</text>
</comment>
<dbReference type="SMART" id="SM00235">
    <property type="entry name" value="ZnMc"/>
    <property type="match status" value="1"/>
</dbReference>
<evidence type="ECO:0000256" key="2">
    <source>
        <dbReference type="RuleBase" id="RU361183"/>
    </source>
</evidence>
<evidence type="ECO:0000259" key="3">
    <source>
        <dbReference type="PROSITE" id="PS51864"/>
    </source>
</evidence>
<keyword evidence="2" id="KW-0378">Hydrolase</keyword>
<dbReference type="PANTHER" id="PTHR10127:SF886">
    <property type="entry name" value="ASTACIN-LIKE METALLOENDOPEPTIDASE"/>
    <property type="match status" value="1"/>
</dbReference>
<sequence length="463" mass="52978">MPEEEKLVILNAMKSISSQTCVIFTPLTNEVDFLSIKALRGHSPCRSVFGRTTGEQVMQLGVTPYKNCIEHGTILHYLMKVLGFPSEHRRPDRDEYVVIYWANIISGKRFTFQKLEKEIFIYDLDKEPYDYFSLMHPDPYKFARDPEIPVIFPKNVDETEIEIGQRVGLSDGDIRKIRDAYNCPSDRIRLSNSGEMIRRLSNSNWFWKVLHLIWIVGSKVFPDRGDEPSNPQSTPGLLKFSTMIQKLIVVALVLGSLYSQSDAQLVNYDQFSNALTWLGYPAPSWDQYNVFVNSAGPKGQIWDKQEAAMALTHYIHESDGLRAKREYRCEGNGCPGDYETPGCDVGGQDYYGRGYIQLTWCYNYRAASYDLFGDERLVQDPDSVARSEELAWDTAFYFWKVNVHSQPGVAEGRFGVTTNAINGNLECRGEYVDVARRRFEMYKSVRNAFGLDPNAADERGCYN</sequence>
<evidence type="ECO:0000256" key="1">
    <source>
        <dbReference type="PROSITE-ProRule" id="PRU01211"/>
    </source>
</evidence>
<comment type="cofactor">
    <cofactor evidence="2">
        <name>Zn(2+)</name>
        <dbReference type="ChEBI" id="CHEBI:29105"/>
    </cofactor>
    <text evidence="2">Binds 1 zinc ion per subunit.</text>
</comment>
<name>A0ABP1RYI5_9HEXA</name>
<dbReference type="SUPFAM" id="SSF55486">
    <property type="entry name" value="Metalloproteases ('zincins'), catalytic domain"/>
    <property type="match status" value="1"/>
</dbReference>
<dbReference type="CDD" id="cd04280">
    <property type="entry name" value="ZnMc_astacin_like"/>
    <property type="match status" value="1"/>
</dbReference>
<comment type="caution">
    <text evidence="4">The sequence shown here is derived from an EMBL/GenBank/DDBJ whole genome shotgun (WGS) entry which is preliminary data.</text>
</comment>
<dbReference type="Gene3D" id="1.10.530.10">
    <property type="match status" value="1"/>
</dbReference>
<dbReference type="Gene3D" id="3.40.390.10">
    <property type="entry name" value="Collagenase (Catalytic Domain)"/>
    <property type="match status" value="1"/>
</dbReference>
<dbReference type="CDD" id="cd00325">
    <property type="entry name" value="chitinase_GH19"/>
    <property type="match status" value="1"/>
</dbReference>
<organism evidence="4 5">
    <name type="scientific">Orchesella dallaii</name>
    <dbReference type="NCBI Taxonomy" id="48710"/>
    <lineage>
        <taxon>Eukaryota</taxon>
        <taxon>Metazoa</taxon>
        <taxon>Ecdysozoa</taxon>
        <taxon>Arthropoda</taxon>
        <taxon>Hexapoda</taxon>
        <taxon>Collembola</taxon>
        <taxon>Entomobryomorpha</taxon>
        <taxon>Entomobryoidea</taxon>
        <taxon>Orchesellidae</taxon>
        <taxon>Orchesellinae</taxon>
        <taxon>Orchesella</taxon>
    </lineage>
</organism>
<dbReference type="InterPro" id="IPR006026">
    <property type="entry name" value="Peptidase_Metallo"/>
</dbReference>
<feature type="domain" description="Peptidase M12A" evidence="3">
    <location>
        <begin position="1"/>
        <end position="184"/>
    </location>
</feature>
<keyword evidence="5" id="KW-1185">Reference proteome</keyword>
<keyword evidence="2" id="KW-0479">Metal-binding</keyword>
<dbReference type="InterPro" id="IPR023346">
    <property type="entry name" value="Lysozyme-like_dom_sf"/>
</dbReference>